<dbReference type="Proteomes" id="UP000006094">
    <property type="component" value="Chromosome"/>
</dbReference>
<keyword evidence="1" id="KW-0812">Transmembrane</keyword>
<dbReference type="EMBL" id="CP003326">
    <property type="protein sequence ID" value="AFS78503.1"/>
    <property type="molecule type" value="Genomic_DNA"/>
</dbReference>
<reference evidence="2 3" key="1">
    <citation type="journal article" date="2012" name="PLoS ONE">
        <title>The purine-utilizing bacterium Clostridium acidurici 9a: a genome-guided metabolic reconsideration.</title>
        <authorList>
            <person name="Hartwich K."/>
            <person name="Poehlein A."/>
            <person name="Daniel R."/>
        </authorList>
    </citation>
    <scope>NUCLEOTIDE SEQUENCE [LARGE SCALE GENOMIC DNA]</scope>
    <source>
        <strain evidence="3">ATCC 7906 / DSM 604 / BCRC 14475 / CIP 104303 / KCTC 5404 / NCIMB 10678 / 9a</strain>
    </source>
</reference>
<gene>
    <name evidence="2" type="ordered locus">Curi_c14940</name>
</gene>
<proteinExistence type="predicted"/>
<evidence type="ECO:0000313" key="2">
    <source>
        <dbReference type="EMBL" id="AFS78503.1"/>
    </source>
</evidence>
<evidence type="ECO:0000256" key="1">
    <source>
        <dbReference type="SAM" id="Phobius"/>
    </source>
</evidence>
<organism evidence="2 3">
    <name type="scientific">Gottschalkia acidurici (strain ATCC 7906 / DSM 604 / BCRC 14475 / CIP 104303 / KCTC 5404 / NCIMB 10678 / 9a)</name>
    <name type="common">Clostridium acidurici</name>
    <dbReference type="NCBI Taxonomy" id="1128398"/>
    <lineage>
        <taxon>Bacteria</taxon>
        <taxon>Bacillati</taxon>
        <taxon>Bacillota</taxon>
        <taxon>Tissierellia</taxon>
        <taxon>Tissierellales</taxon>
        <taxon>Gottschalkiaceae</taxon>
        <taxon>Gottschalkia</taxon>
    </lineage>
</organism>
<sequence>MKSTTKPCRTSNTPPKGRGIVINTYIFIIPINMTTENTVIIILSFIKI</sequence>
<keyword evidence="1" id="KW-0472">Membrane</keyword>
<evidence type="ECO:0000313" key="3">
    <source>
        <dbReference type="Proteomes" id="UP000006094"/>
    </source>
</evidence>
<feature type="transmembrane region" description="Helical" evidence="1">
    <location>
        <begin position="20"/>
        <end position="46"/>
    </location>
</feature>
<dbReference type="KEGG" id="cad:Curi_c14940"/>
<keyword evidence="3" id="KW-1185">Reference proteome</keyword>
<dbReference type="AlphaFoldDB" id="K0AXF5"/>
<keyword evidence="1" id="KW-1133">Transmembrane helix</keyword>
<name>K0AXF5_GOTA9</name>
<protein>
    <submittedName>
        <fullName evidence="2">Uncharacterized protein</fullName>
    </submittedName>
</protein>
<dbReference type="HOGENOM" id="CLU_3151056_0_0_9"/>
<accession>K0AXF5</accession>